<feature type="region of interest" description="Disordered" evidence="2">
    <location>
        <begin position="1"/>
        <end position="21"/>
    </location>
</feature>
<feature type="compositionally biased region" description="Polar residues" evidence="2">
    <location>
        <begin position="7"/>
        <end position="17"/>
    </location>
</feature>
<dbReference type="RefSeq" id="WP_023926882.1">
    <property type="nucleotide sequence ID" value="NZ_KI669454.1"/>
</dbReference>
<dbReference type="PATRIC" id="fig|1357400.3.peg.306"/>
<sequence length="138" mass="16447">MQKKPQHSWQNHSSQNRSWRDKNPNMIKPIIISVLCAFGMVFVVCFLMWDSYVDTLNRQGNLEIQLKQAQAVLDYQREQSEEILENRNKRIEYLENELKTYRKKNVNMRILVIDNDSVENPHLPQIKQVDQIPPQQNP</sequence>
<dbReference type="AlphaFoldDB" id="V8CCY0"/>
<dbReference type="EMBL" id="AZJI01000001">
    <property type="protein sequence ID" value="ETD24880.1"/>
    <property type="molecule type" value="Genomic_DNA"/>
</dbReference>
<reference evidence="4 5" key="1">
    <citation type="journal article" date="2014" name="Genome Announc.">
        <title>Draft genome sequences of six enterohepatic helicobacter species isolated from humans and one from rhesus macaques.</title>
        <authorList>
            <person name="Shen Z."/>
            <person name="Sheh A."/>
            <person name="Young S.K."/>
            <person name="Abouelliel A."/>
            <person name="Ward D.V."/>
            <person name="Earl A.M."/>
            <person name="Fox J.G."/>
        </authorList>
    </citation>
    <scope>NUCLEOTIDE SEQUENCE [LARGE SCALE GENOMIC DNA]</scope>
    <source>
        <strain evidence="4 5">MIT 99-5501</strain>
    </source>
</reference>
<name>V8CCY0_9HELI</name>
<evidence type="ECO:0008006" key="6">
    <source>
        <dbReference type="Google" id="ProtNLM"/>
    </source>
</evidence>
<evidence type="ECO:0000256" key="3">
    <source>
        <dbReference type="SAM" id="Phobius"/>
    </source>
</evidence>
<feature type="coiled-coil region" evidence="1">
    <location>
        <begin position="77"/>
        <end position="111"/>
    </location>
</feature>
<keyword evidence="1" id="KW-0175">Coiled coil</keyword>
<feature type="transmembrane region" description="Helical" evidence="3">
    <location>
        <begin position="30"/>
        <end position="49"/>
    </location>
</feature>
<keyword evidence="3" id="KW-0472">Membrane</keyword>
<evidence type="ECO:0000256" key="1">
    <source>
        <dbReference type="SAM" id="Coils"/>
    </source>
</evidence>
<accession>V8CCY0</accession>
<dbReference type="Proteomes" id="UP000018731">
    <property type="component" value="Unassembled WGS sequence"/>
</dbReference>
<keyword evidence="5" id="KW-1185">Reference proteome</keyword>
<protein>
    <recommendedName>
        <fullName evidence="6">Cell division protein FtsL</fullName>
    </recommendedName>
</protein>
<comment type="caution">
    <text evidence="4">The sequence shown here is derived from an EMBL/GenBank/DDBJ whole genome shotgun (WGS) entry which is preliminary data.</text>
</comment>
<dbReference type="HOGENOM" id="CLU_1852433_0_0_7"/>
<evidence type="ECO:0000256" key="2">
    <source>
        <dbReference type="SAM" id="MobiDB-lite"/>
    </source>
</evidence>
<organism evidence="4 5">
    <name type="scientific">Helicobacter macacae MIT 99-5501</name>
    <dbReference type="NCBI Taxonomy" id="1357400"/>
    <lineage>
        <taxon>Bacteria</taxon>
        <taxon>Pseudomonadati</taxon>
        <taxon>Campylobacterota</taxon>
        <taxon>Epsilonproteobacteria</taxon>
        <taxon>Campylobacterales</taxon>
        <taxon>Helicobacteraceae</taxon>
        <taxon>Helicobacter</taxon>
    </lineage>
</organism>
<evidence type="ECO:0000313" key="5">
    <source>
        <dbReference type="Proteomes" id="UP000018731"/>
    </source>
</evidence>
<proteinExistence type="predicted"/>
<keyword evidence="3" id="KW-1133">Transmembrane helix</keyword>
<gene>
    <name evidence="4" type="ORF">HMPREF2086_00214</name>
</gene>
<keyword evidence="3" id="KW-0812">Transmembrane</keyword>
<evidence type="ECO:0000313" key="4">
    <source>
        <dbReference type="EMBL" id="ETD24880.1"/>
    </source>
</evidence>